<evidence type="ECO:0000259" key="4">
    <source>
        <dbReference type="Pfam" id="PF01408"/>
    </source>
</evidence>
<organism evidence="6 7">
    <name type="scientific">Streptomyces indicus</name>
    <dbReference type="NCBI Taxonomy" id="417292"/>
    <lineage>
        <taxon>Bacteria</taxon>
        <taxon>Bacillati</taxon>
        <taxon>Actinomycetota</taxon>
        <taxon>Actinomycetes</taxon>
        <taxon>Kitasatosporales</taxon>
        <taxon>Streptomycetaceae</taxon>
        <taxon>Streptomyces</taxon>
    </lineage>
</organism>
<feature type="compositionally biased region" description="Polar residues" evidence="3">
    <location>
        <begin position="315"/>
        <end position="328"/>
    </location>
</feature>
<evidence type="ECO:0000313" key="7">
    <source>
        <dbReference type="Proteomes" id="UP000199155"/>
    </source>
</evidence>
<protein>
    <submittedName>
        <fullName evidence="6">Predicted dehydrogenase</fullName>
    </submittedName>
</protein>
<keyword evidence="2" id="KW-0560">Oxidoreductase</keyword>
<accession>A0A1G9JPZ9</accession>
<dbReference type="InterPro" id="IPR050984">
    <property type="entry name" value="Gfo/Idh/MocA_domain"/>
</dbReference>
<dbReference type="RefSeq" id="WP_093618273.1">
    <property type="nucleotide sequence ID" value="NZ_FNFF01000034.1"/>
</dbReference>
<dbReference type="AlphaFoldDB" id="A0A1G9JPZ9"/>
<dbReference type="Pfam" id="PF22725">
    <property type="entry name" value="GFO_IDH_MocA_C3"/>
    <property type="match status" value="1"/>
</dbReference>
<dbReference type="EMBL" id="FNFF01000034">
    <property type="protein sequence ID" value="SDL39609.1"/>
    <property type="molecule type" value="Genomic_DNA"/>
</dbReference>
<comment type="similarity">
    <text evidence="1">Belongs to the Gfo/Idh/MocA family.</text>
</comment>
<evidence type="ECO:0000313" key="6">
    <source>
        <dbReference type="EMBL" id="SDL39609.1"/>
    </source>
</evidence>
<dbReference type="STRING" id="417292.SAMN05421806_1349"/>
<dbReference type="SUPFAM" id="SSF51735">
    <property type="entry name" value="NAD(P)-binding Rossmann-fold domains"/>
    <property type="match status" value="1"/>
</dbReference>
<reference evidence="6 7" key="1">
    <citation type="submission" date="2016-10" db="EMBL/GenBank/DDBJ databases">
        <authorList>
            <person name="de Groot N.N."/>
        </authorList>
    </citation>
    <scope>NUCLEOTIDE SEQUENCE [LARGE SCALE GENOMIC DNA]</scope>
    <source>
        <strain evidence="6 7">CGMCC 4.5727</strain>
    </source>
</reference>
<dbReference type="SUPFAM" id="SSF55347">
    <property type="entry name" value="Glyceraldehyde-3-phosphate dehydrogenase-like, C-terminal domain"/>
    <property type="match status" value="1"/>
</dbReference>
<evidence type="ECO:0000256" key="2">
    <source>
        <dbReference type="ARBA" id="ARBA00023002"/>
    </source>
</evidence>
<keyword evidence="7" id="KW-1185">Reference proteome</keyword>
<dbReference type="Gene3D" id="3.40.50.720">
    <property type="entry name" value="NAD(P)-binding Rossmann-like Domain"/>
    <property type="match status" value="1"/>
</dbReference>
<feature type="domain" description="Gfo/Idh/MocA-like oxidoreductase N-terminal" evidence="4">
    <location>
        <begin position="5"/>
        <end position="123"/>
    </location>
</feature>
<feature type="region of interest" description="Disordered" evidence="3">
    <location>
        <begin position="315"/>
        <end position="335"/>
    </location>
</feature>
<dbReference type="GO" id="GO:0000166">
    <property type="term" value="F:nucleotide binding"/>
    <property type="evidence" value="ECO:0007669"/>
    <property type="project" value="InterPro"/>
</dbReference>
<dbReference type="OrthoDB" id="179913at2"/>
<name>A0A1G9JPZ9_9ACTN</name>
<sequence>MTTPLRVGVIGCADIAIRRMLPAFATSPDIEIAAVASRNLNKARDLAEHYQCRAVHGYAELLELDDLHAVYIPLPAALRPRWVEAALRTGRHVLAEKPLSTQYTCTRDLLELAASRDLVLMENIMFIHHPRHAAVRHLITDGALGELRSFHAAFTIPPLADSDIRYRPDLGGGALTDVGIYPLRAALHLLGPRLDLIGASLAQGAGRQVDTSGAALLRTPGGVTAQITFGMEHTYHSAYELRGSQGSLTVDRAFTPPADHTPVITLHRGTTTEEIRLPPHDQVAATVTAFTAAIRTAAPPDTDATLRQSHLLTQISRTAPYTAHTNGSPRKADDH</sequence>
<dbReference type="GO" id="GO:0016491">
    <property type="term" value="F:oxidoreductase activity"/>
    <property type="evidence" value="ECO:0007669"/>
    <property type="project" value="UniProtKB-KW"/>
</dbReference>
<dbReference type="PANTHER" id="PTHR22604">
    <property type="entry name" value="OXIDOREDUCTASES"/>
    <property type="match status" value="1"/>
</dbReference>
<dbReference type="InterPro" id="IPR000683">
    <property type="entry name" value="Gfo/Idh/MocA-like_OxRdtase_N"/>
</dbReference>
<evidence type="ECO:0000256" key="1">
    <source>
        <dbReference type="ARBA" id="ARBA00010928"/>
    </source>
</evidence>
<dbReference type="InterPro" id="IPR036291">
    <property type="entry name" value="NAD(P)-bd_dom_sf"/>
</dbReference>
<evidence type="ECO:0000259" key="5">
    <source>
        <dbReference type="Pfam" id="PF22725"/>
    </source>
</evidence>
<feature type="domain" description="GFO/IDH/MocA-like oxidoreductase" evidence="5">
    <location>
        <begin position="133"/>
        <end position="248"/>
    </location>
</feature>
<dbReference type="Pfam" id="PF01408">
    <property type="entry name" value="GFO_IDH_MocA"/>
    <property type="match status" value="1"/>
</dbReference>
<proteinExistence type="inferred from homology"/>
<dbReference type="Proteomes" id="UP000199155">
    <property type="component" value="Unassembled WGS sequence"/>
</dbReference>
<dbReference type="Gene3D" id="3.30.360.10">
    <property type="entry name" value="Dihydrodipicolinate Reductase, domain 2"/>
    <property type="match status" value="1"/>
</dbReference>
<dbReference type="InterPro" id="IPR055170">
    <property type="entry name" value="GFO_IDH_MocA-like_dom"/>
</dbReference>
<gene>
    <name evidence="6" type="ORF">SAMN05421806_1349</name>
</gene>
<evidence type="ECO:0000256" key="3">
    <source>
        <dbReference type="SAM" id="MobiDB-lite"/>
    </source>
</evidence>
<dbReference type="PANTHER" id="PTHR22604:SF105">
    <property type="entry name" value="TRANS-1,2-DIHYDROBENZENE-1,2-DIOL DEHYDROGENASE"/>
    <property type="match status" value="1"/>
</dbReference>